<evidence type="ECO:0000313" key="3">
    <source>
        <dbReference type="Proteomes" id="UP000268857"/>
    </source>
</evidence>
<dbReference type="InterPro" id="IPR036397">
    <property type="entry name" value="RNaseH_sf"/>
</dbReference>
<reference evidence="2 3" key="1">
    <citation type="journal article" date="2019" name="Genome Biol. Evol.">
        <title>Day and night: Metabolic profiles and evolutionary relationships of six axenic non-marine cyanobacteria.</title>
        <authorList>
            <person name="Will S.E."/>
            <person name="Henke P."/>
            <person name="Boedeker C."/>
            <person name="Huang S."/>
            <person name="Brinkmann H."/>
            <person name="Rohde M."/>
            <person name="Jarek M."/>
            <person name="Friedl T."/>
            <person name="Seufert S."/>
            <person name="Schumacher M."/>
            <person name="Overmann J."/>
            <person name="Neumann-Schaal M."/>
            <person name="Petersen J."/>
        </authorList>
    </citation>
    <scope>NUCLEOTIDE SEQUENCE [LARGE SCALE GENOMIC DNA]</scope>
    <source>
        <strain evidence="2 3">PCC 6912</strain>
    </source>
</reference>
<dbReference type="SUPFAM" id="SSF53098">
    <property type="entry name" value="Ribonuclease H-like"/>
    <property type="match status" value="1"/>
</dbReference>
<dbReference type="OrthoDB" id="4640719at2"/>
<feature type="domain" description="3'-5' exoribonuclease Rv2179c-like" evidence="1">
    <location>
        <begin position="4"/>
        <end position="172"/>
    </location>
</feature>
<dbReference type="InterPro" id="IPR012337">
    <property type="entry name" value="RNaseH-like_sf"/>
</dbReference>
<dbReference type="Pfam" id="PF16473">
    <property type="entry name" value="Rv2179c-like"/>
    <property type="match status" value="1"/>
</dbReference>
<comment type="caution">
    <text evidence="2">The sequence shown here is derived from an EMBL/GenBank/DDBJ whole genome shotgun (WGS) entry which is preliminary data.</text>
</comment>
<dbReference type="STRING" id="211165.GCA_000317285_01809"/>
<name>A0A433N1Q3_CHLFR</name>
<gene>
    <name evidence="2" type="ORF">PCC6912_50920</name>
</gene>
<protein>
    <submittedName>
        <fullName evidence="2">3'-5' exoribonuclease</fullName>
    </submittedName>
</protein>
<dbReference type="EMBL" id="RSCJ01000027">
    <property type="protein sequence ID" value="RUR74914.1"/>
    <property type="molecule type" value="Genomic_DNA"/>
</dbReference>
<accession>A0A433N1Q3</accession>
<dbReference type="GO" id="GO:0003676">
    <property type="term" value="F:nucleic acid binding"/>
    <property type="evidence" value="ECO:0007669"/>
    <property type="project" value="InterPro"/>
</dbReference>
<dbReference type="Gene3D" id="3.30.420.10">
    <property type="entry name" value="Ribonuclease H-like superfamily/Ribonuclease H"/>
    <property type="match status" value="1"/>
</dbReference>
<dbReference type="InterPro" id="IPR033390">
    <property type="entry name" value="Rv2179c-like"/>
</dbReference>
<dbReference type="Proteomes" id="UP000268857">
    <property type="component" value="Unassembled WGS sequence"/>
</dbReference>
<dbReference type="RefSeq" id="WP_016879460.1">
    <property type="nucleotide sequence ID" value="NZ_AJLN01000060.1"/>
</dbReference>
<sequence>MLKRYFFDTEFNDTGTLIDLISIGAVCEDGREYYAVSRDFNPNNCNPWVQQNVLPLLPPTDYNFTWYNPSGAIYTTPLWKPRSAIASELVDFFGVNQGIAPELWANNSAYDWVSLCQLYGPMVALPEGMPHHCNDIRQLKEELGRPPIPNQEDTKHDALNDARYNLRVWQYLMSTKNQPSLFGTGVAP</sequence>
<dbReference type="AlphaFoldDB" id="A0A433N1Q3"/>
<keyword evidence="3" id="KW-1185">Reference proteome</keyword>
<evidence type="ECO:0000313" key="2">
    <source>
        <dbReference type="EMBL" id="RUR74914.1"/>
    </source>
</evidence>
<organism evidence="2 3">
    <name type="scientific">Chlorogloeopsis fritschii PCC 6912</name>
    <dbReference type="NCBI Taxonomy" id="211165"/>
    <lineage>
        <taxon>Bacteria</taxon>
        <taxon>Bacillati</taxon>
        <taxon>Cyanobacteriota</taxon>
        <taxon>Cyanophyceae</taxon>
        <taxon>Nostocales</taxon>
        <taxon>Chlorogloeopsidaceae</taxon>
        <taxon>Chlorogloeopsis</taxon>
    </lineage>
</organism>
<evidence type="ECO:0000259" key="1">
    <source>
        <dbReference type="Pfam" id="PF16473"/>
    </source>
</evidence>
<proteinExistence type="predicted"/>